<protein>
    <submittedName>
        <fullName evidence="5">BA75_02767T0</fullName>
    </submittedName>
</protein>
<dbReference type="CDD" id="cd12306">
    <property type="entry name" value="RRM_II_PABPs"/>
    <property type="match status" value="1"/>
</dbReference>
<evidence type="ECO:0000259" key="4">
    <source>
        <dbReference type="PROSITE" id="PS50102"/>
    </source>
</evidence>
<dbReference type="InterPro" id="IPR012677">
    <property type="entry name" value="Nucleotide-bd_a/b_plait_sf"/>
</dbReference>
<organism evidence="5 6">
    <name type="scientific">Komagataella pastoris</name>
    <name type="common">Yeast</name>
    <name type="synonym">Pichia pastoris</name>
    <dbReference type="NCBI Taxonomy" id="4922"/>
    <lineage>
        <taxon>Eukaryota</taxon>
        <taxon>Fungi</taxon>
        <taxon>Dikarya</taxon>
        <taxon>Ascomycota</taxon>
        <taxon>Saccharomycotina</taxon>
        <taxon>Pichiomycetes</taxon>
        <taxon>Pichiales</taxon>
        <taxon>Pichiaceae</taxon>
        <taxon>Komagataella</taxon>
    </lineage>
</organism>
<gene>
    <name evidence="5" type="primary">SGN1</name>
    <name evidence="5" type="ORF">ATY40_BA7502767</name>
</gene>
<dbReference type="PROSITE" id="PS50102">
    <property type="entry name" value="RRM"/>
    <property type="match status" value="1"/>
</dbReference>
<dbReference type="PANTHER" id="PTHR23236:SF12">
    <property type="entry name" value="EUKARYOTIC INITIATION FACTOR 4B-RELATED"/>
    <property type="match status" value="1"/>
</dbReference>
<sequence>MSEETQDSTEQPQQSQLDSNQVESQASQQELDQWKAKMAEMEAEVNKLRELQGQQEVGSRPENGTGPANSDSDPKFLSIEERQEIDSKSIYVGNVDFSATPGELAEHFKTCGTVNRVTILMDKVTGRPKGFAYVEFSDPSSVSESLVLNDSEFHGRNLKVVPKRTNMPSFMVRGRGRGRGGRGSFGPRGRGDRGGRGGRGRGRARFVPY</sequence>
<reference evidence="5 6" key="1">
    <citation type="submission" date="2016-02" db="EMBL/GenBank/DDBJ databases">
        <title>Comparative genomic and transcriptomic foundation for Pichia pastoris.</title>
        <authorList>
            <person name="Love K.R."/>
            <person name="Shah K.A."/>
            <person name="Whittaker C.A."/>
            <person name="Wu J."/>
            <person name="Bartlett M.C."/>
            <person name="Ma D."/>
            <person name="Leeson R.L."/>
            <person name="Priest M."/>
            <person name="Young S.K."/>
            <person name="Love J.C."/>
        </authorList>
    </citation>
    <scope>NUCLEOTIDE SEQUENCE [LARGE SCALE GENOMIC DNA]</scope>
    <source>
        <strain evidence="5 6">ATCC 28485</strain>
    </source>
</reference>
<name>A0A1B2JCU6_PICPA</name>
<dbReference type="InterPro" id="IPR000504">
    <property type="entry name" value="RRM_dom"/>
</dbReference>
<dbReference type="GO" id="GO:0008143">
    <property type="term" value="F:poly(A) binding"/>
    <property type="evidence" value="ECO:0007669"/>
    <property type="project" value="TreeGrafter"/>
</dbReference>
<accession>A0A1B2JCU6</accession>
<dbReference type="GO" id="GO:0005737">
    <property type="term" value="C:cytoplasm"/>
    <property type="evidence" value="ECO:0007669"/>
    <property type="project" value="TreeGrafter"/>
</dbReference>
<feature type="domain" description="RRM" evidence="4">
    <location>
        <begin position="88"/>
        <end position="165"/>
    </location>
</feature>
<feature type="region of interest" description="Disordered" evidence="3">
    <location>
        <begin position="169"/>
        <end position="209"/>
    </location>
</feature>
<proteinExistence type="predicted"/>
<dbReference type="Gene3D" id="3.30.70.330">
    <property type="match status" value="1"/>
</dbReference>
<evidence type="ECO:0000256" key="3">
    <source>
        <dbReference type="SAM" id="MobiDB-lite"/>
    </source>
</evidence>
<evidence type="ECO:0000313" key="5">
    <source>
        <dbReference type="EMBL" id="ANZ75850.1"/>
    </source>
</evidence>
<dbReference type="AlphaFoldDB" id="A0A1B2JCU6"/>
<feature type="compositionally biased region" description="Polar residues" evidence="3">
    <location>
        <begin position="8"/>
        <end position="31"/>
    </location>
</feature>
<feature type="region of interest" description="Disordered" evidence="3">
    <location>
        <begin position="1"/>
        <end position="75"/>
    </location>
</feature>
<evidence type="ECO:0000313" key="6">
    <source>
        <dbReference type="Proteomes" id="UP000094565"/>
    </source>
</evidence>
<dbReference type="SUPFAM" id="SSF54928">
    <property type="entry name" value="RNA-binding domain, RBD"/>
    <property type="match status" value="1"/>
</dbReference>
<feature type="compositionally biased region" description="Basic and acidic residues" evidence="3">
    <location>
        <begin position="32"/>
        <end position="50"/>
    </location>
</feature>
<keyword evidence="1 2" id="KW-0694">RNA-binding</keyword>
<dbReference type="PANTHER" id="PTHR23236">
    <property type="entry name" value="EUKARYOTIC TRANSLATION INITIATION FACTOR 4B/4H"/>
    <property type="match status" value="1"/>
</dbReference>
<dbReference type="EMBL" id="CP014585">
    <property type="protein sequence ID" value="ANZ75850.1"/>
    <property type="molecule type" value="Genomic_DNA"/>
</dbReference>
<dbReference type="InterPro" id="IPR035979">
    <property type="entry name" value="RBD_domain_sf"/>
</dbReference>
<dbReference type="Pfam" id="PF00076">
    <property type="entry name" value="RRM_1"/>
    <property type="match status" value="1"/>
</dbReference>
<dbReference type="OrthoDB" id="4726at2759"/>
<evidence type="ECO:0000256" key="1">
    <source>
        <dbReference type="ARBA" id="ARBA00022884"/>
    </source>
</evidence>
<keyword evidence="6" id="KW-1185">Reference proteome</keyword>
<evidence type="ECO:0000256" key="2">
    <source>
        <dbReference type="PROSITE-ProRule" id="PRU00176"/>
    </source>
</evidence>
<dbReference type="Proteomes" id="UP000094565">
    <property type="component" value="Chromosome 2"/>
</dbReference>
<dbReference type="SMART" id="SM00360">
    <property type="entry name" value="RRM"/>
    <property type="match status" value="1"/>
</dbReference>
<feature type="compositionally biased region" description="Basic residues" evidence="3">
    <location>
        <begin position="196"/>
        <end position="209"/>
    </location>
</feature>